<dbReference type="InterPro" id="IPR018702">
    <property type="entry name" value="DUF2207"/>
</dbReference>
<dbReference type="Proteomes" id="UP001139410">
    <property type="component" value="Unassembled WGS sequence"/>
</dbReference>
<feature type="transmembrane region" description="Helical" evidence="2">
    <location>
        <begin position="448"/>
        <end position="469"/>
    </location>
</feature>
<feature type="transmembrane region" description="Helical" evidence="2">
    <location>
        <begin position="419"/>
        <end position="436"/>
    </location>
</feature>
<comment type="caution">
    <text evidence="6">The sequence shown here is derived from an EMBL/GenBank/DDBJ whole genome shotgun (WGS) entry which is preliminary data.</text>
</comment>
<evidence type="ECO:0000256" key="2">
    <source>
        <dbReference type="SAM" id="Phobius"/>
    </source>
</evidence>
<accession>A0A9X1TVI9</accession>
<dbReference type="AlphaFoldDB" id="A0A9X1TVI9"/>
<feature type="compositionally biased region" description="Gly residues" evidence="1">
    <location>
        <begin position="615"/>
        <end position="635"/>
    </location>
</feature>
<proteinExistence type="predicted"/>
<feature type="transmembrane region" description="Helical" evidence="2">
    <location>
        <begin position="389"/>
        <end position="413"/>
    </location>
</feature>
<feature type="transmembrane region" description="Helical" evidence="2">
    <location>
        <begin position="235"/>
        <end position="256"/>
    </location>
</feature>
<keyword evidence="3" id="KW-0732">Signal</keyword>
<evidence type="ECO:0000256" key="1">
    <source>
        <dbReference type="SAM" id="MobiDB-lite"/>
    </source>
</evidence>
<feature type="signal peptide" evidence="3">
    <location>
        <begin position="1"/>
        <end position="21"/>
    </location>
</feature>
<evidence type="ECO:0000313" key="7">
    <source>
        <dbReference type="Proteomes" id="UP001139410"/>
    </source>
</evidence>
<keyword evidence="2" id="KW-1133">Transmembrane helix</keyword>
<organism evidence="6 7">
    <name type="scientific">Sphingomonas cremea</name>
    <dbReference type="NCBI Taxonomy" id="2904799"/>
    <lineage>
        <taxon>Bacteria</taxon>
        <taxon>Pseudomonadati</taxon>
        <taxon>Pseudomonadota</taxon>
        <taxon>Alphaproteobacteria</taxon>
        <taxon>Sphingomonadales</taxon>
        <taxon>Sphingomonadaceae</taxon>
        <taxon>Sphingomonas</taxon>
    </lineage>
</organism>
<feature type="chain" id="PRO_5040903706" evidence="3">
    <location>
        <begin position="22"/>
        <end position="635"/>
    </location>
</feature>
<evidence type="ECO:0000256" key="3">
    <source>
        <dbReference type="SAM" id="SignalP"/>
    </source>
</evidence>
<dbReference type="EMBL" id="JAKFGM010000001">
    <property type="protein sequence ID" value="MCF2514224.1"/>
    <property type="molecule type" value="Genomic_DNA"/>
</dbReference>
<dbReference type="Pfam" id="PF20990">
    <property type="entry name" value="DUF2207_C"/>
    <property type="match status" value="1"/>
</dbReference>
<keyword evidence="2" id="KW-0472">Membrane</keyword>
<feature type="domain" description="Predicted membrane protein YciQ-like C-terminal" evidence="5">
    <location>
        <begin position="272"/>
        <end position="558"/>
    </location>
</feature>
<dbReference type="Pfam" id="PF09972">
    <property type="entry name" value="DUF2207"/>
    <property type="match status" value="1"/>
</dbReference>
<evidence type="ECO:0000313" key="6">
    <source>
        <dbReference type="EMBL" id="MCF2514224.1"/>
    </source>
</evidence>
<evidence type="ECO:0000259" key="5">
    <source>
        <dbReference type="Pfam" id="PF20990"/>
    </source>
</evidence>
<feature type="domain" description="DUF2207" evidence="4">
    <location>
        <begin position="24"/>
        <end position="214"/>
    </location>
</feature>
<sequence>MRIVAAIVALFALILPQTAAAEERILGFDSHIAIRPDGMLDVSETIHVRAENVAINHGIYRDFPTRYDAPGGRRVKVDFDLVSTSLDGQPEPAKVEMLNNGVRIRIGTADRIVSPGEHRYTIRYHATRMIGRFDDYDELYWNVTGNGWDFPIDRAAATITLPSPARFGQRAVYTGAQGSTESAARVVEDDAGTIRFETTRPLGPREGLTVAAAFPKQVIAAPPASSRLAWFLSDWGPPLVGAGGLGGVLAYLFYAWRKAGRDPAKGTVVPLFSPPDDLSPAAMRYVVEQKLDNRGFAAALVDAAVKGHVRLVEEDRGFFRSNERRIERHDLPDAKPLAPAEMASLDALVDPDASLVMEQKNHATFAAAQKTLSDRFAEAYEGRLFNRNYGWMGAAVAILIAALWLAAVAVVLAESGGRSPLALLSCGGLAIAFLLFHARPGVGTGRCLLQLLAALIGGAAVLVGFPILAEALNSGRWIPLAIPLIGLPFVISSFWWMSAPTKEGRGVLDRIAGFKQYLSITERDRLDRMQAPEDSLQLFERYLPYAIALGVENRWADRYTGLLAAAAAAPGSSQGFAWYSGSSSPWSDTGGFVDSIGSSLASTISSASTAPGSSSGSGGGGSSGGGGGGGGGGGW</sequence>
<feature type="region of interest" description="Disordered" evidence="1">
    <location>
        <begin position="607"/>
        <end position="635"/>
    </location>
</feature>
<dbReference type="RefSeq" id="WP_235066702.1">
    <property type="nucleotide sequence ID" value="NZ_JAKFGM010000001.1"/>
</dbReference>
<evidence type="ECO:0000259" key="4">
    <source>
        <dbReference type="Pfam" id="PF09972"/>
    </source>
</evidence>
<dbReference type="InterPro" id="IPR048389">
    <property type="entry name" value="YciQ-like_C"/>
</dbReference>
<protein>
    <submittedName>
        <fullName evidence="6">DUF2207 domain-containing protein</fullName>
    </submittedName>
</protein>
<name>A0A9X1TVI9_9SPHN</name>
<gene>
    <name evidence="6" type="ORF">LVY65_03960</name>
</gene>
<keyword evidence="7" id="KW-1185">Reference proteome</keyword>
<feature type="transmembrane region" description="Helical" evidence="2">
    <location>
        <begin position="475"/>
        <end position="496"/>
    </location>
</feature>
<reference evidence="6" key="1">
    <citation type="submission" date="2022-01" db="EMBL/GenBank/DDBJ databases">
        <authorList>
            <person name="Jo J.-H."/>
            <person name="Im W.-T."/>
        </authorList>
    </citation>
    <scope>NUCLEOTIDE SEQUENCE</scope>
    <source>
        <strain evidence="6">G124</strain>
    </source>
</reference>
<keyword evidence="2" id="KW-0812">Transmembrane</keyword>